<protein>
    <submittedName>
        <fullName evidence="1">Uncharacterized protein</fullName>
    </submittedName>
</protein>
<organism evidence="1">
    <name type="scientific">marine sediment metagenome</name>
    <dbReference type="NCBI Taxonomy" id="412755"/>
    <lineage>
        <taxon>unclassified sequences</taxon>
        <taxon>metagenomes</taxon>
        <taxon>ecological metagenomes</taxon>
    </lineage>
</organism>
<dbReference type="AlphaFoldDB" id="X1Q0P4"/>
<gene>
    <name evidence="1" type="ORF">S06H3_46928</name>
</gene>
<name>X1Q0P4_9ZZZZ</name>
<reference evidence="1" key="1">
    <citation type="journal article" date="2014" name="Front. Microbiol.">
        <title>High frequency of phylogenetically diverse reductive dehalogenase-homologous genes in deep subseafloor sedimentary metagenomes.</title>
        <authorList>
            <person name="Kawai M."/>
            <person name="Futagami T."/>
            <person name="Toyoda A."/>
            <person name="Takaki Y."/>
            <person name="Nishi S."/>
            <person name="Hori S."/>
            <person name="Arai W."/>
            <person name="Tsubouchi T."/>
            <person name="Morono Y."/>
            <person name="Uchiyama I."/>
            <person name="Ito T."/>
            <person name="Fujiyama A."/>
            <person name="Inagaki F."/>
            <person name="Takami H."/>
        </authorList>
    </citation>
    <scope>NUCLEOTIDE SEQUENCE</scope>
    <source>
        <strain evidence="1">Expedition CK06-06</strain>
    </source>
</reference>
<accession>X1Q0P4</accession>
<comment type="caution">
    <text evidence="1">The sequence shown here is derived from an EMBL/GenBank/DDBJ whole genome shotgun (WGS) entry which is preliminary data.</text>
</comment>
<dbReference type="EMBL" id="BARV01029431">
    <property type="protein sequence ID" value="GAI44660.1"/>
    <property type="molecule type" value="Genomic_DNA"/>
</dbReference>
<evidence type="ECO:0000313" key="1">
    <source>
        <dbReference type="EMBL" id="GAI44660.1"/>
    </source>
</evidence>
<sequence>MKLETCDNCGKKVSWENSITLSSRSSSGNSCVTLLCMKCKNNNTIFKKMQHINDLKLDVMDGDISVQEFNKKIRALHKGC</sequence>
<proteinExistence type="predicted"/>